<name>A0A2P2Q6S1_RHIMU</name>
<organism evidence="1">
    <name type="scientific">Rhizophora mucronata</name>
    <name type="common">Asiatic mangrove</name>
    <dbReference type="NCBI Taxonomy" id="61149"/>
    <lineage>
        <taxon>Eukaryota</taxon>
        <taxon>Viridiplantae</taxon>
        <taxon>Streptophyta</taxon>
        <taxon>Embryophyta</taxon>
        <taxon>Tracheophyta</taxon>
        <taxon>Spermatophyta</taxon>
        <taxon>Magnoliopsida</taxon>
        <taxon>eudicotyledons</taxon>
        <taxon>Gunneridae</taxon>
        <taxon>Pentapetalae</taxon>
        <taxon>rosids</taxon>
        <taxon>fabids</taxon>
        <taxon>Malpighiales</taxon>
        <taxon>Rhizophoraceae</taxon>
        <taxon>Rhizophora</taxon>
    </lineage>
</organism>
<protein>
    <submittedName>
        <fullName evidence="1">Uncharacterized protein</fullName>
    </submittedName>
</protein>
<dbReference type="EMBL" id="GGEC01082201">
    <property type="protein sequence ID" value="MBX62685.1"/>
    <property type="molecule type" value="Transcribed_RNA"/>
</dbReference>
<proteinExistence type="predicted"/>
<evidence type="ECO:0000313" key="1">
    <source>
        <dbReference type="EMBL" id="MBX62685.1"/>
    </source>
</evidence>
<dbReference type="AlphaFoldDB" id="A0A2P2Q6S1"/>
<accession>A0A2P2Q6S1</accession>
<reference evidence="1" key="1">
    <citation type="submission" date="2018-02" db="EMBL/GenBank/DDBJ databases">
        <title>Rhizophora mucronata_Transcriptome.</title>
        <authorList>
            <person name="Meera S.P."/>
            <person name="Sreeshan A."/>
            <person name="Augustine A."/>
        </authorList>
    </citation>
    <scope>NUCLEOTIDE SEQUENCE</scope>
    <source>
        <tissue evidence="1">Leaf</tissue>
    </source>
</reference>
<sequence>MHYLLEWASPHHDLKVPFPTFFLVDKYFVYVLPICLENGDLKRKNS</sequence>